<proteinExistence type="predicted"/>
<dbReference type="Proteomes" id="UP001139534">
    <property type="component" value="Unassembled WGS sequence"/>
</dbReference>
<evidence type="ECO:0000313" key="1">
    <source>
        <dbReference type="EMBL" id="MCK8489388.1"/>
    </source>
</evidence>
<sequence>MPLKYRINSERVQIRETANEGDVEFELTFLQEEPLLSSMREVQKRFEDNDVYTDVLFYLNQDQERQYKIIVRNDFYEDFLLALLKYRILEGLEWTE</sequence>
<comment type="caution">
    <text evidence="1">The sequence shown here is derived from an EMBL/GenBank/DDBJ whole genome shotgun (WGS) entry which is preliminary data.</text>
</comment>
<dbReference type="EMBL" id="JALPRK010000023">
    <property type="protein sequence ID" value="MCK8489388.1"/>
    <property type="molecule type" value="Genomic_DNA"/>
</dbReference>
<accession>A0A9X1Y2I6</accession>
<keyword evidence="2" id="KW-1185">Reference proteome</keyword>
<gene>
    <name evidence="1" type="ORF">M0651_19625</name>
</gene>
<organism evidence="1 2">
    <name type="scientific">Paenibacillus mellifer</name>
    <dbReference type="NCBI Taxonomy" id="2937794"/>
    <lineage>
        <taxon>Bacteria</taxon>
        <taxon>Bacillati</taxon>
        <taxon>Bacillota</taxon>
        <taxon>Bacilli</taxon>
        <taxon>Bacillales</taxon>
        <taxon>Paenibacillaceae</taxon>
        <taxon>Paenibacillus</taxon>
    </lineage>
</organism>
<protein>
    <submittedName>
        <fullName evidence="1">Uncharacterized protein</fullName>
    </submittedName>
</protein>
<dbReference type="AlphaFoldDB" id="A0A9X1Y2I6"/>
<name>A0A9X1Y2I6_9BACL</name>
<dbReference type="RefSeq" id="WP_248553424.1">
    <property type="nucleotide sequence ID" value="NZ_JALPRK010000023.1"/>
</dbReference>
<reference evidence="1" key="1">
    <citation type="submission" date="2022-04" db="EMBL/GenBank/DDBJ databases">
        <authorList>
            <person name="Seo M.-J."/>
        </authorList>
    </citation>
    <scope>NUCLEOTIDE SEQUENCE</scope>
    <source>
        <strain evidence="1">MBLB2552</strain>
    </source>
</reference>
<evidence type="ECO:0000313" key="2">
    <source>
        <dbReference type="Proteomes" id="UP001139534"/>
    </source>
</evidence>